<name>A0A6G0IM31_LARCR</name>
<dbReference type="Gene3D" id="2.60.40.690">
    <property type="entry name" value="Alpha-macroglobulin, receptor-binding domain"/>
    <property type="match status" value="1"/>
</dbReference>
<dbReference type="InterPro" id="IPR009048">
    <property type="entry name" value="A-macroglobulin_rcpt-bd"/>
</dbReference>
<keyword evidence="3" id="KW-1185">Reference proteome</keyword>
<organism evidence="2 3">
    <name type="scientific">Larimichthys crocea</name>
    <name type="common">Large yellow croaker</name>
    <name type="synonym">Pseudosciaena crocea</name>
    <dbReference type="NCBI Taxonomy" id="215358"/>
    <lineage>
        <taxon>Eukaryota</taxon>
        <taxon>Metazoa</taxon>
        <taxon>Chordata</taxon>
        <taxon>Craniata</taxon>
        <taxon>Vertebrata</taxon>
        <taxon>Euteleostomi</taxon>
        <taxon>Actinopterygii</taxon>
        <taxon>Neopterygii</taxon>
        <taxon>Teleostei</taxon>
        <taxon>Neoteleostei</taxon>
        <taxon>Acanthomorphata</taxon>
        <taxon>Eupercaria</taxon>
        <taxon>Sciaenidae</taxon>
        <taxon>Larimichthys</taxon>
    </lineage>
</organism>
<dbReference type="AlphaFoldDB" id="A0A6G0IM31"/>
<sequence>MCCGGNVRSDSPRHKQHGTSSLLDSLEKLARQKGNPLLRYWQESSVTADWLKPDQSSGPTVETTAYVLLTVLLKGRISYANPILTWLTQDQHYGEGFYSIHDTVLTLEAVTEYSKIIPRVALSQDLIVRLSRKLDPVRVQLTQSRPVATPLQVTTNDDITVATGYGSGVSSVKMKTVYYETTASSQTCHFDLTIEVKSASSSNPSRGSPHVVACAKYKPPPNEVMTESSLTVMEIHALRCGAGDGGPETELQGNTVVIQMETVPSEVFLCIGFRITTAFTVTGRSDSLLSVYEPQDKGSLCTKQFSHKEEKLQQLCVGQQCQCMTAACATYRGNIDGSLTAAKRTDETCQSHIKYAYKVTVKSSAAEGNFMTYTATIAEVLKNRYSV</sequence>
<dbReference type="Pfam" id="PF21309">
    <property type="entry name" value="C5_CUB"/>
    <property type="match status" value="1"/>
</dbReference>
<dbReference type="GO" id="GO:0005615">
    <property type="term" value="C:extracellular space"/>
    <property type="evidence" value="ECO:0007669"/>
    <property type="project" value="InterPro"/>
</dbReference>
<dbReference type="SUPFAM" id="SSF49410">
    <property type="entry name" value="Alpha-macroglobulin receptor domain"/>
    <property type="match status" value="1"/>
</dbReference>
<dbReference type="PANTHER" id="PTHR11412:SF83">
    <property type="entry name" value="COMPLEMENT C5"/>
    <property type="match status" value="1"/>
</dbReference>
<dbReference type="EMBL" id="REGW02000009">
    <property type="protein sequence ID" value="KAE8292575.1"/>
    <property type="molecule type" value="Genomic_DNA"/>
</dbReference>
<accession>A0A6G0IM31</accession>
<dbReference type="InterPro" id="IPR036595">
    <property type="entry name" value="A-macroglobulin_rcpt-bd_sf"/>
</dbReference>
<dbReference type="InterPro" id="IPR011626">
    <property type="entry name" value="Alpha-macroglobulin_TED"/>
</dbReference>
<dbReference type="Proteomes" id="UP000424527">
    <property type="component" value="Unassembled WGS sequence"/>
</dbReference>
<evidence type="ECO:0000313" key="3">
    <source>
        <dbReference type="Proteomes" id="UP000424527"/>
    </source>
</evidence>
<comment type="caution">
    <text evidence="2">The sequence shown here is derived from an EMBL/GenBank/DDBJ whole genome shotgun (WGS) entry which is preliminary data.</text>
</comment>
<feature type="domain" description="Alpha-macroglobulin receptor-binding" evidence="1">
    <location>
        <begin position="228"/>
        <end position="305"/>
    </location>
</feature>
<dbReference type="SUPFAM" id="SSF50242">
    <property type="entry name" value="TIMP-like"/>
    <property type="match status" value="1"/>
</dbReference>
<dbReference type="Gene3D" id="1.50.10.20">
    <property type="match status" value="1"/>
</dbReference>
<reference evidence="2 3" key="1">
    <citation type="submission" date="2019-07" db="EMBL/GenBank/DDBJ databases">
        <title>Chromosome genome assembly for large yellow croaker.</title>
        <authorList>
            <person name="Xiao S."/>
        </authorList>
    </citation>
    <scope>NUCLEOTIDE SEQUENCE [LARGE SCALE GENOMIC DNA]</scope>
    <source>
        <strain evidence="2">JMULYC20181020</strain>
        <tissue evidence="2">Muscle</tissue>
    </source>
</reference>
<dbReference type="Pfam" id="PF07677">
    <property type="entry name" value="A2M_recep"/>
    <property type="match status" value="1"/>
</dbReference>
<evidence type="ECO:0000313" key="2">
    <source>
        <dbReference type="EMBL" id="KAE8292575.1"/>
    </source>
</evidence>
<dbReference type="Pfam" id="PF07678">
    <property type="entry name" value="TED_complement"/>
    <property type="match status" value="1"/>
</dbReference>
<proteinExistence type="predicted"/>
<gene>
    <name evidence="2" type="ORF">D5F01_LYC09946</name>
</gene>
<dbReference type="SUPFAM" id="SSF48239">
    <property type="entry name" value="Terpenoid cyclases/Protein prenyltransferases"/>
    <property type="match status" value="1"/>
</dbReference>
<dbReference type="Pfam" id="PF01759">
    <property type="entry name" value="NTR"/>
    <property type="match status" value="1"/>
</dbReference>
<dbReference type="SMART" id="SM01361">
    <property type="entry name" value="A2M_recep"/>
    <property type="match status" value="1"/>
</dbReference>
<dbReference type="PANTHER" id="PTHR11412">
    <property type="entry name" value="MACROGLOBULIN / COMPLEMENT"/>
    <property type="match status" value="1"/>
</dbReference>
<dbReference type="InterPro" id="IPR048843">
    <property type="entry name" value="C5_CUB"/>
</dbReference>
<dbReference type="InterPro" id="IPR008993">
    <property type="entry name" value="TIMP-like_OB-fold"/>
</dbReference>
<dbReference type="InterPro" id="IPR008930">
    <property type="entry name" value="Terpenoid_cyclase/PrenylTrfase"/>
</dbReference>
<protein>
    <recommendedName>
        <fullName evidence="1">Alpha-macroglobulin receptor-binding domain-containing protein</fullName>
    </recommendedName>
</protein>
<dbReference type="InterPro" id="IPR050473">
    <property type="entry name" value="A2M/Complement_sys"/>
</dbReference>
<dbReference type="Gene3D" id="2.40.50.120">
    <property type="match status" value="1"/>
</dbReference>
<dbReference type="InterPro" id="IPR018933">
    <property type="entry name" value="Netrin_module_non-TIMP"/>
</dbReference>
<evidence type="ECO:0000259" key="1">
    <source>
        <dbReference type="SMART" id="SM01361"/>
    </source>
</evidence>